<keyword evidence="3" id="KW-1185">Reference proteome</keyword>
<proteinExistence type="predicted"/>
<evidence type="ECO:0000313" key="2">
    <source>
        <dbReference type="EMBL" id="KAL1385379.1"/>
    </source>
</evidence>
<dbReference type="Proteomes" id="UP001562425">
    <property type="component" value="Unassembled WGS sequence"/>
</dbReference>
<comment type="caution">
    <text evidence="2">The sequence shown here is derived from an EMBL/GenBank/DDBJ whole genome shotgun (WGS) entry which is preliminary data.</text>
</comment>
<feature type="region of interest" description="Disordered" evidence="1">
    <location>
        <begin position="1"/>
        <end position="21"/>
    </location>
</feature>
<evidence type="ECO:0000313" key="3">
    <source>
        <dbReference type="Proteomes" id="UP001562425"/>
    </source>
</evidence>
<dbReference type="AlphaFoldDB" id="A0ABD1D0Q9"/>
<evidence type="ECO:0000256" key="1">
    <source>
        <dbReference type="SAM" id="MobiDB-lite"/>
    </source>
</evidence>
<dbReference type="EMBL" id="JBEHCU010008286">
    <property type="protein sequence ID" value="KAL1385379.1"/>
    <property type="molecule type" value="Genomic_DNA"/>
</dbReference>
<gene>
    <name evidence="2" type="ORF">pipiens_012927</name>
</gene>
<name>A0ABD1D0Q9_CULPP</name>
<organism evidence="2 3">
    <name type="scientific">Culex pipiens pipiens</name>
    <name type="common">Northern house mosquito</name>
    <dbReference type="NCBI Taxonomy" id="38569"/>
    <lineage>
        <taxon>Eukaryota</taxon>
        <taxon>Metazoa</taxon>
        <taxon>Ecdysozoa</taxon>
        <taxon>Arthropoda</taxon>
        <taxon>Hexapoda</taxon>
        <taxon>Insecta</taxon>
        <taxon>Pterygota</taxon>
        <taxon>Neoptera</taxon>
        <taxon>Endopterygota</taxon>
        <taxon>Diptera</taxon>
        <taxon>Nematocera</taxon>
        <taxon>Culicoidea</taxon>
        <taxon>Culicidae</taxon>
        <taxon>Culicinae</taxon>
        <taxon>Culicini</taxon>
        <taxon>Culex</taxon>
        <taxon>Culex</taxon>
    </lineage>
</organism>
<protein>
    <recommendedName>
        <fullName evidence="4">C2H2-type domain-containing protein</fullName>
    </recommendedName>
</protein>
<reference evidence="2 3" key="1">
    <citation type="submission" date="2024-05" db="EMBL/GenBank/DDBJ databases">
        <title>Culex pipiens pipiens assembly and annotation.</title>
        <authorList>
            <person name="Alout H."/>
            <person name="Durand T."/>
        </authorList>
    </citation>
    <scope>NUCLEOTIDE SEQUENCE [LARGE SCALE GENOMIC DNA]</scope>
    <source>
        <strain evidence="2">HA-2024</strain>
        <tissue evidence="2">Whole body</tissue>
    </source>
</reference>
<sequence length="128" mass="14379">MNDEAAMDTSFSKLSKSVRKDAHPRECLLTFRGSVPNQPRRGSTTSSLPAQLQEKCQMCFEAAAGHIRSEDASNHIRSREHIFKLSLSASGATATRICCWEQKRSVLQGVFFEIEFRLIDGKDQTQKC</sequence>
<evidence type="ECO:0008006" key="4">
    <source>
        <dbReference type="Google" id="ProtNLM"/>
    </source>
</evidence>
<accession>A0ABD1D0Q9</accession>